<feature type="transmembrane region" description="Helical" evidence="1">
    <location>
        <begin position="157"/>
        <end position="180"/>
    </location>
</feature>
<dbReference type="EMBL" id="CP019698">
    <property type="protein sequence ID" value="AQS58159.1"/>
    <property type="molecule type" value="Genomic_DNA"/>
</dbReference>
<evidence type="ECO:0000313" key="2">
    <source>
        <dbReference type="EMBL" id="AQS58159.1"/>
    </source>
</evidence>
<evidence type="ECO:0000313" key="3">
    <source>
        <dbReference type="Proteomes" id="UP000189464"/>
    </source>
</evidence>
<protein>
    <submittedName>
        <fullName evidence="2">Uncharacterized protein</fullName>
    </submittedName>
</protein>
<keyword evidence="1" id="KW-0472">Membrane</keyword>
<feature type="transmembrane region" description="Helical" evidence="1">
    <location>
        <begin position="6"/>
        <end position="25"/>
    </location>
</feature>
<reference evidence="2 3" key="1">
    <citation type="journal article" date="2016" name="Int. J. Syst. Evol. Microbiol.">
        <title>Desulfotomaculum ferrireducens sp. nov., a moderately thermophilic sulfate-reducing and dissimilatory Fe(III)-reducing bacterium isolated from compost.</title>
        <authorList>
            <person name="Yang G."/>
            <person name="Guo J."/>
            <person name="Zhuang L."/>
            <person name="Yuan Y."/>
            <person name="Zhou S."/>
        </authorList>
    </citation>
    <scope>NUCLEOTIDE SEQUENCE [LARGE SCALE GENOMIC DNA]</scope>
    <source>
        <strain evidence="2 3">GSS09</strain>
    </source>
</reference>
<dbReference type="OrthoDB" id="9862453at2"/>
<name>A0A1S6ITQ0_9FIRM</name>
<dbReference type="Proteomes" id="UP000189464">
    <property type="component" value="Chromosome"/>
</dbReference>
<dbReference type="RefSeq" id="WP_077713124.1">
    <property type="nucleotide sequence ID" value="NZ_CP019698.1"/>
</dbReference>
<evidence type="ECO:0000256" key="1">
    <source>
        <dbReference type="SAM" id="Phobius"/>
    </source>
</evidence>
<feature type="transmembrane region" description="Helical" evidence="1">
    <location>
        <begin position="124"/>
        <end position="145"/>
    </location>
</feature>
<accession>A0A1S6ITQ0</accession>
<feature type="transmembrane region" description="Helical" evidence="1">
    <location>
        <begin position="90"/>
        <end position="112"/>
    </location>
</feature>
<dbReference type="KEGG" id="dfg:B0537_03050"/>
<feature type="transmembrane region" description="Helical" evidence="1">
    <location>
        <begin position="192"/>
        <end position="214"/>
    </location>
</feature>
<dbReference type="AlphaFoldDB" id="A0A1S6ITQ0"/>
<keyword evidence="1" id="KW-1133">Transmembrane helix</keyword>
<organism evidence="2 3">
    <name type="scientific">Desulforamulus ferrireducens</name>
    <dbReference type="NCBI Taxonomy" id="1833852"/>
    <lineage>
        <taxon>Bacteria</taxon>
        <taxon>Bacillati</taxon>
        <taxon>Bacillota</taxon>
        <taxon>Clostridia</taxon>
        <taxon>Eubacteriales</taxon>
        <taxon>Peptococcaceae</taxon>
        <taxon>Desulforamulus</taxon>
    </lineage>
</organism>
<proteinExistence type="predicted"/>
<feature type="transmembrane region" description="Helical" evidence="1">
    <location>
        <begin position="63"/>
        <end position="83"/>
    </location>
</feature>
<keyword evidence="3" id="KW-1185">Reference proteome</keyword>
<gene>
    <name evidence="2" type="ORF">B0537_03050</name>
</gene>
<feature type="transmembrane region" description="Helical" evidence="1">
    <location>
        <begin position="37"/>
        <end position="57"/>
    </location>
</feature>
<sequence>MNLLILWEIAFCLVTLGTIIPTLQLAAKISPLRWSHFFMFSGLTAGLLFSLMDFLAAKNAASLWGLYTWVPSIVCFALIILLLKIPTMGYSAALIINLLMQILFISSLPMGSHLFRESGWFSQSLTYLVLVLSFAFVFYNAYLFLHSQFLTRKVSLAIYLYVVLLALVSFNPFSMTPTYIGLVHSLANFFGIWPLALSIFLHLFMIPAFCLLPYQIVRKIV</sequence>
<keyword evidence="1" id="KW-0812">Transmembrane</keyword>